<feature type="compositionally biased region" description="Basic and acidic residues" evidence="1">
    <location>
        <begin position="18"/>
        <end position="42"/>
    </location>
</feature>
<organism evidence="2 3">
    <name type="scientific">Champsocephalus esox</name>
    <name type="common">pike icefish</name>
    <dbReference type="NCBI Taxonomy" id="159716"/>
    <lineage>
        <taxon>Eukaryota</taxon>
        <taxon>Metazoa</taxon>
        <taxon>Chordata</taxon>
        <taxon>Craniata</taxon>
        <taxon>Vertebrata</taxon>
        <taxon>Euteleostomi</taxon>
        <taxon>Actinopterygii</taxon>
        <taxon>Neopterygii</taxon>
        <taxon>Teleostei</taxon>
        <taxon>Neoteleostei</taxon>
        <taxon>Acanthomorphata</taxon>
        <taxon>Eupercaria</taxon>
        <taxon>Perciformes</taxon>
        <taxon>Notothenioidei</taxon>
        <taxon>Channichthyidae</taxon>
        <taxon>Champsocephalus</taxon>
    </lineage>
</organism>
<reference evidence="2 3" key="1">
    <citation type="journal article" date="2023" name="Mol. Biol. Evol.">
        <title>Genomics of Secondarily Temperate Adaptation in the Only Non-Antarctic Icefish.</title>
        <authorList>
            <person name="Rivera-Colon A.G."/>
            <person name="Rayamajhi N."/>
            <person name="Minhas B.F."/>
            <person name="Madrigal G."/>
            <person name="Bilyk K.T."/>
            <person name="Yoon V."/>
            <person name="Hune M."/>
            <person name="Gregory S."/>
            <person name="Cheng C.H.C."/>
            <person name="Catchen J.M."/>
        </authorList>
    </citation>
    <scope>NUCLEOTIDE SEQUENCE [LARGE SCALE GENOMIC DNA]</scope>
    <source>
        <strain evidence="2">JC2023a</strain>
    </source>
</reference>
<evidence type="ECO:0000313" key="3">
    <source>
        <dbReference type="Proteomes" id="UP001335648"/>
    </source>
</evidence>
<proteinExistence type="predicted"/>
<gene>
    <name evidence="2" type="ORF">CesoFtcFv8_014097</name>
</gene>
<comment type="caution">
    <text evidence="2">The sequence shown here is derived from an EMBL/GenBank/DDBJ whole genome shotgun (WGS) entry which is preliminary data.</text>
</comment>
<sequence length="72" mass="8062">MEAQLVTDFDSSSDEASNEDRMADHHSGGTSDDRGEDPHHEMSDDEVEMAADDEGTDQQHEMVQHKHAGLFY</sequence>
<name>A0AAN8GWI6_9TELE</name>
<evidence type="ECO:0000313" key="2">
    <source>
        <dbReference type="EMBL" id="KAK5890589.1"/>
    </source>
</evidence>
<dbReference type="Proteomes" id="UP001335648">
    <property type="component" value="Unassembled WGS sequence"/>
</dbReference>
<keyword evidence="3" id="KW-1185">Reference proteome</keyword>
<feature type="compositionally biased region" description="Acidic residues" evidence="1">
    <location>
        <begin position="43"/>
        <end position="56"/>
    </location>
</feature>
<evidence type="ECO:0000256" key="1">
    <source>
        <dbReference type="SAM" id="MobiDB-lite"/>
    </source>
</evidence>
<protein>
    <submittedName>
        <fullName evidence="2">Uncharacterized protein</fullName>
    </submittedName>
</protein>
<accession>A0AAN8GWI6</accession>
<feature type="region of interest" description="Disordered" evidence="1">
    <location>
        <begin position="1"/>
        <end position="72"/>
    </location>
</feature>
<dbReference type="EMBL" id="JAULUE010002056">
    <property type="protein sequence ID" value="KAK5890589.1"/>
    <property type="molecule type" value="Genomic_DNA"/>
</dbReference>
<dbReference type="AlphaFoldDB" id="A0AAN8GWI6"/>